<accession>A0A5M9MUE8</accession>
<dbReference type="InterPro" id="IPR015943">
    <property type="entry name" value="WD40/YVTN_repeat-like_dom_sf"/>
</dbReference>
<feature type="region of interest" description="Disordered" evidence="1">
    <location>
        <begin position="464"/>
        <end position="655"/>
    </location>
</feature>
<dbReference type="InterPro" id="IPR019417">
    <property type="entry name" value="DUF2415"/>
</dbReference>
<evidence type="ECO:0000313" key="3">
    <source>
        <dbReference type="EMBL" id="KAA8650518.1"/>
    </source>
</evidence>
<evidence type="ECO:0000259" key="2">
    <source>
        <dbReference type="Pfam" id="PF10313"/>
    </source>
</evidence>
<dbReference type="InterPro" id="IPR001680">
    <property type="entry name" value="WD40_rpt"/>
</dbReference>
<protein>
    <recommendedName>
        <fullName evidence="2">DUF2415 domain-containing protein</fullName>
    </recommendedName>
</protein>
<dbReference type="RefSeq" id="XP_033429879.1">
    <property type="nucleotide sequence ID" value="XM_033567884.1"/>
</dbReference>
<feature type="compositionally biased region" description="Low complexity" evidence="1">
    <location>
        <begin position="581"/>
        <end position="592"/>
    </location>
</feature>
<gene>
    <name evidence="3" type="ORF">ATNIH1004_003205</name>
</gene>
<feature type="domain" description="DUF2415" evidence="2">
    <location>
        <begin position="322"/>
        <end position="361"/>
    </location>
</feature>
<dbReference type="Pfam" id="PF10313">
    <property type="entry name" value="DUF2415"/>
    <property type="match status" value="1"/>
</dbReference>
<evidence type="ECO:0000256" key="1">
    <source>
        <dbReference type="SAM" id="MobiDB-lite"/>
    </source>
</evidence>
<dbReference type="VEuPathDB" id="FungiDB:EYZ11_003279"/>
<proteinExistence type="predicted"/>
<dbReference type="OrthoDB" id="418169at2759"/>
<dbReference type="PANTHER" id="PTHR43991">
    <property type="entry name" value="WD REPEAT PROTEIN (AFU_ORTHOLOGUE AFUA_8G05640)-RELATED"/>
    <property type="match status" value="1"/>
</dbReference>
<feature type="compositionally biased region" description="Basic residues" evidence="1">
    <location>
        <begin position="624"/>
        <end position="634"/>
    </location>
</feature>
<dbReference type="PANTHER" id="PTHR43991:SF9">
    <property type="entry name" value="DUF2415 DOMAIN-CONTAINING PROTEIN"/>
    <property type="match status" value="1"/>
</dbReference>
<dbReference type="GeneID" id="54325907"/>
<sequence>MPPPHQVGEYTGMEALPTFRNSSKQVIKEAQVSCLTNDNANPHEDKVFSVITTSKNSKQGTSLESNIERVGGSDNGECAFVKIADRNGRVHDVTPASQSSDVDSALPVNLEAPARTSFSWLSGEEPDISWDDGRRELPDVQLHKFGGSIVNSVTIHRLPGDGKGLADEDIIILSNNDKTVTVYSLTRSKVLKVIHHAACMNYAIMSPDSTILAAVGDETRAYFYDVTRDFNATTLIESGDKLTGWNWELIRCIEMDIGTRFDDGCCFCIAFSQFSRLCAIGSQSGVITIFDVKTIRDIFCEPNGKNSVICHFNSSRLSCNGGAVRCMTFAPEPWDLLVWLEERGRAGIADVRQAFVRRQILQLDMDEPGIQEVRTEPLLDDSAVLGFDLNSRFSLESRQEVDAAQRAILDSIEGPSTDPRAGTSDNSPLRDSLIHNLTERERLIVEFLNTARWTSRLEEGLAERRVRSNANPPPVPRSRFQSSTDAPNRTSRPTSPLRHNELSRDLPREAQPATESSNRRQNAGRQSSVVLSQGNSEAGNRTPESGSSNMDPQPSIALTWTASPAEMQSTISDNRQRSRDSSAAGDPSSSSSETNAVDQPQGGFGRPSANFDYPTTTTGSATRQRTHQRSHSRNRGPERQESTSEIRHEPFRLSNTELRTNVAAERLRRQRQMINDARNRNSQGERFRQQLPGYDQPRSSRWMHSILDELPDRSLGVGYRDQDTGSTAGVGWGADGRTL</sequence>
<dbReference type="EMBL" id="QUQM01000001">
    <property type="protein sequence ID" value="KAA8650518.1"/>
    <property type="molecule type" value="Genomic_DNA"/>
</dbReference>
<feature type="compositionally biased region" description="Polar residues" evidence="1">
    <location>
        <begin position="479"/>
        <end position="494"/>
    </location>
</feature>
<dbReference type="Gene3D" id="2.130.10.10">
    <property type="entry name" value="YVTN repeat-like/Quinoprotein amine dehydrogenase"/>
    <property type="match status" value="1"/>
</dbReference>
<feature type="compositionally biased region" description="Basic and acidic residues" evidence="1">
    <location>
        <begin position="498"/>
        <end position="508"/>
    </location>
</feature>
<organism evidence="3 4">
    <name type="scientific">Aspergillus tanneri</name>
    <dbReference type="NCBI Taxonomy" id="1220188"/>
    <lineage>
        <taxon>Eukaryota</taxon>
        <taxon>Fungi</taxon>
        <taxon>Dikarya</taxon>
        <taxon>Ascomycota</taxon>
        <taxon>Pezizomycotina</taxon>
        <taxon>Eurotiomycetes</taxon>
        <taxon>Eurotiomycetidae</taxon>
        <taxon>Eurotiales</taxon>
        <taxon>Aspergillaceae</taxon>
        <taxon>Aspergillus</taxon>
        <taxon>Aspergillus subgen. Circumdati</taxon>
    </lineage>
</organism>
<dbReference type="AlphaFoldDB" id="A0A5M9MUE8"/>
<dbReference type="Proteomes" id="UP000324241">
    <property type="component" value="Unassembled WGS sequence"/>
</dbReference>
<comment type="caution">
    <text evidence="3">The sequence shown here is derived from an EMBL/GenBank/DDBJ whole genome shotgun (WGS) entry which is preliminary data.</text>
</comment>
<name>A0A5M9MUE8_9EURO</name>
<feature type="compositionally biased region" description="Polar residues" evidence="1">
    <location>
        <begin position="513"/>
        <end position="573"/>
    </location>
</feature>
<feature type="compositionally biased region" description="Basic and acidic residues" evidence="1">
    <location>
        <begin position="635"/>
        <end position="651"/>
    </location>
</feature>
<feature type="region of interest" description="Disordered" evidence="1">
    <location>
        <begin position="410"/>
        <end position="430"/>
    </location>
</feature>
<evidence type="ECO:0000313" key="4">
    <source>
        <dbReference type="Proteomes" id="UP000324241"/>
    </source>
</evidence>
<dbReference type="InterPro" id="IPR036322">
    <property type="entry name" value="WD40_repeat_dom_sf"/>
</dbReference>
<reference evidence="3 4" key="1">
    <citation type="submission" date="2019-08" db="EMBL/GenBank/DDBJ databases">
        <title>The genome sequence of a newly discovered highly antifungal drug resistant Aspergillus species, Aspergillus tanneri NIH 1004.</title>
        <authorList>
            <person name="Mounaud S."/>
            <person name="Singh I."/>
            <person name="Joardar V."/>
            <person name="Pakala S."/>
            <person name="Pakala S."/>
            <person name="Venepally P."/>
            <person name="Chung J.K."/>
            <person name="Losada L."/>
            <person name="Nierman W.C."/>
        </authorList>
    </citation>
    <scope>NUCLEOTIDE SEQUENCE [LARGE SCALE GENOMIC DNA]</scope>
    <source>
        <strain evidence="3 4">NIH1004</strain>
    </source>
</reference>
<dbReference type="SMART" id="SM00320">
    <property type="entry name" value="WD40"/>
    <property type="match status" value="2"/>
</dbReference>
<dbReference type="SUPFAM" id="SSF50978">
    <property type="entry name" value="WD40 repeat-like"/>
    <property type="match status" value="1"/>
</dbReference>